<dbReference type="EMBL" id="CP000942">
    <property type="protein sequence ID" value="ACA32702.1"/>
    <property type="molecule type" value="Genomic_DNA"/>
</dbReference>
<dbReference type="GeneID" id="29672178"/>
<dbReference type="AlphaFoldDB" id="A0A2C9DXY0"/>
<feature type="transmembrane region" description="Helical" evidence="2">
    <location>
        <begin position="34"/>
        <end position="57"/>
    </location>
</feature>
<dbReference type="KEGG" id="upa:UPA3_0063"/>
<evidence type="ECO:0000313" key="4">
    <source>
        <dbReference type="Proteomes" id="UP000002162"/>
    </source>
</evidence>
<evidence type="ECO:0000313" key="3">
    <source>
        <dbReference type="EMBL" id="ACA32702.1"/>
    </source>
</evidence>
<feature type="coiled-coil region" evidence="1">
    <location>
        <begin position="59"/>
        <end position="86"/>
    </location>
</feature>
<keyword evidence="1" id="KW-0175">Coiled coil</keyword>
<dbReference type="SMR" id="A0A2C9DXY0"/>
<evidence type="ECO:0000256" key="2">
    <source>
        <dbReference type="SAM" id="Phobius"/>
    </source>
</evidence>
<dbReference type="RefSeq" id="WP_006688619.1">
    <property type="nucleotide sequence ID" value="NC_010503.1"/>
</dbReference>
<dbReference type="Proteomes" id="UP000002162">
    <property type="component" value="Chromosome"/>
</dbReference>
<dbReference type="HOGENOM" id="CLU_190052_0_0_14"/>
<reference evidence="3 4" key="1">
    <citation type="submission" date="2008-02" db="EMBL/GenBank/DDBJ databases">
        <title>Genome sequence of Ureaplasma parvum serovar 3.</title>
        <authorList>
            <person name="Methe B.A."/>
            <person name="Glass J."/>
            <person name="Waites K."/>
            <person name="Shrivastava S."/>
        </authorList>
    </citation>
    <scope>NUCLEOTIDE SEQUENCE [LARGE SCALE GENOMIC DNA]</scope>
    <source>
        <strain evidence="4">ATCC 27815 / 27 / NCTC 11736</strain>
    </source>
</reference>
<keyword evidence="2" id="KW-1133">Transmembrane helix</keyword>
<protein>
    <submittedName>
        <fullName evidence="3">Uncharacterized protein</fullName>
    </submittedName>
</protein>
<keyword evidence="2" id="KW-0472">Membrane</keyword>
<accession>A0A2C9DXY0</accession>
<proteinExistence type="predicted"/>
<evidence type="ECO:0000256" key="1">
    <source>
        <dbReference type="SAM" id="Coils"/>
    </source>
</evidence>
<gene>
    <name evidence="3" type="ordered locus">UPA3_0063</name>
</gene>
<name>A0A2C9DXY0_UREP2</name>
<feature type="coiled-coil region" evidence="1">
    <location>
        <begin position="2"/>
        <end position="29"/>
    </location>
</feature>
<sequence length="88" mass="10434">MSDEQKTKLIELKQKVNDLEFELDKIKNEFMMKIIIAVILIFFLTIVGLFYLIINLSRIISLNQKRKSLELKTKELNHEINKIEISLL</sequence>
<keyword evidence="2" id="KW-0812">Transmembrane</keyword>
<organism evidence="3 4">
    <name type="scientific">Ureaplasma parvum serovar 3 (strain ATCC 27815 / 27 / NCTC 11736)</name>
    <dbReference type="NCBI Taxonomy" id="505682"/>
    <lineage>
        <taxon>Bacteria</taxon>
        <taxon>Bacillati</taxon>
        <taxon>Mycoplasmatota</taxon>
        <taxon>Mycoplasmoidales</taxon>
        <taxon>Mycoplasmoidaceae</taxon>
        <taxon>Ureaplasma</taxon>
    </lineage>
</organism>